<dbReference type="AlphaFoldDB" id="A0A4P6KYR0"/>
<dbReference type="OrthoDB" id="8781131at2"/>
<protein>
    <submittedName>
        <fullName evidence="1">Uncharacterized protein</fullName>
    </submittedName>
</protein>
<proteinExistence type="predicted"/>
<accession>A0A4P6KYR0</accession>
<organism evidence="1 2">
    <name type="scientific">Pseudoduganella lutea</name>
    <dbReference type="NCBI Taxonomy" id="321985"/>
    <lineage>
        <taxon>Bacteria</taxon>
        <taxon>Pseudomonadati</taxon>
        <taxon>Pseudomonadota</taxon>
        <taxon>Betaproteobacteria</taxon>
        <taxon>Burkholderiales</taxon>
        <taxon>Oxalobacteraceae</taxon>
        <taxon>Telluria group</taxon>
        <taxon>Pseudoduganella</taxon>
    </lineage>
</organism>
<dbReference type="RefSeq" id="WP_130187478.1">
    <property type="nucleotide sequence ID" value="NZ_CP035913.1"/>
</dbReference>
<reference evidence="1 2" key="1">
    <citation type="submission" date="2019-02" db="EMBL/GenBank/DDBJ databases">
        <title>Draft Genome Sequences of Six Type Strains of the Genus Massilia.</title>
        <authorList>
            <person name="Miess H."/>
            <person name="Frediansyhah A."/>
            <person name="Gross H."/>
        </authorList>
    </citation>
    <scope>NUCLEOTIDE SEQUENCE [LARGE SCALE GENOMIC DNA]</scope>
    <source>
        <strain evidence="1 2">DSM 17473</strain>
    </source>
</reference>
<evidence type="ECO:0000313" key="1">
    <source>
        <dbReference type="EMBL" id="QBE64359.1"/>
    </source>
</evidence>
<gene>
    <name evidence="1" type="ORF">EWM63_16300</name>
</gene>
<dbReference type="KEGG" id="plue:EWM63_16300"/>
<dbReference type="EMBL" id="CP035913">
    <property type="protein sequence ID" value="QBE64359.1"/>
    <property type="molecule type" value="Genomic_DNA"/>
</dbReference>
<dbReference type="Proteomes" id="UP000290637">
    <property type="component" value="Chromosome"/>
</dbReference>
<keyword evidence="2" id="KW-1185">Reference proteome</keyword>
<sequence length="80" mass="8697">MPIKVIDGYEVTFSGKALAGTKQWGAYVAIAVPSANPMHMTPVYKKRRVSADLALMDQQAAEAEAERVAMTVLDDLRSSQ</sequence>
<evidence type="ECO:0000313" key="2">
    <source>
        <dbReference type="Proteomes" id="UP000290637"/>
    </source>
</evidence>
<name>A0A4P6KYR0_9BURK</name>